<evidence type="ECO:0008006" key="3">
    <source>
        <dbReference type="Google" id="ProtNLM"/>
    </source>
</evidence>
<dbReference type="Proteomes" id="UP001059950">
    <property type="component" value="Chromosome"/>
</dbReference>
<evidence type="ECO:0000313" key="2">
    <source>
        <dbReference type="Proteomes" id="UP001059950"/>
    </source>
</evidence>
<evidence type="ECO:0000313" key="1">
    <source>
        <dbReference type="EMBL" id="UTW05182.1"/>
    </source>
</evidence>
<dbReference type="EMBL" id="CP073344">
    <property type="protein sequence ID" value="UTW05182.1"/>
    <property type="molecule type" value="Genomic_DNA"/>
</dbReference>
<protein>
    <recommendedName>
        <fullName evidence="3">DUF3313 domain-containing protein</fullName>
    </recommendedName>
</protein>
<proteinExistence type="predicted"/>
<sequence length="216" mass="23592">MKYLWVVLLVSIVTGCSANKPYVIDETSSYGSDGSASTITIVDDRPSNDKEFSYGSFMVFNSDYGIWTLGDEQFSPNLVDLIKLDVHKKLSKLSIQPESVEITFERMIVQANHQADMLQSSSTSGGIGPLGVLIAEAMHGKEFELDYDKTRPFVIGLIKAKVKSTYPSGKDVVKNITVSKAENLLNHMDSAGREKAAISVATNLTDSFTNALIAKN</sequence>
<organism evidence="1 2">
    <name type="scientific">Amphritea atlantica</name>
    <dbReference type="NCBI Taxonomy" id="355243"/>
    <lineage>
        <taxon>Bacteria</taxon>
        <taxon>Pseudomonadati</taxon>
        <taxon>Pseudomonadota</taxon>
        <taxon>Gammaproteobacteria</taxon>
        <taxon>Oceanospirillales</taxon>
        <taxon>Oceanospirillaceae</taxon>
        <taxon>Amphritea</taxon>
    </lineage>
</organism>
<name>A0ABY5GZV6_9GAMM</name>
<gene>
    <name evidence="1" type="ORF">KDX31_09420</name>
</gene>
<reference evidence="1" key="1">
    <citation type="submission" date="2021-04" db="EMBL/GenBank/DDBJ databases">
        <title>Oceanospirillales bacteria with DddD are important DMSP degraders in coastal seawater.</title>
        <authorList>
            <person name="Liu J."/>
        </authorList>
    </citation>
    <scope>NUCLEOTIDE SEQUENCE</scope>
    <source>
        <strain evidence="1">GY6</strain>
    </source>
</reference>
<keyword evidence="2" id="KW-1185">Reference proteome</keyword>
<accession>A0ABY5GZV6</accession>